<keyword evidence="2" id="KW-0472">Membrane</keyword>
<keyword evidence="2" id="KW-0812">Transmembrane</keyword>
<feature type="transmembrane region" description="Helical" evidence="2">
    <location>
        <begin position="537"/>
        <end position="565"/>
    </location>
</feature>
<keyword evidence="7" id="KW-1185">Reference proteome</keyword>
<evidence type="ECO:0000313" key="6">
    <source>
        <dbReference type="Proteomes" id="UP000294063"/>
    </source>
</evidence>
<reference evidence="6 7" key="1">
    <citation type="submission" date="2019-02" db="EMBL/GenBank/DDBJ databases">
        <title>Genome sequences of Aliivibrio finisterrensis strains from farmed Atlantic salmon.</title>
        <authorList>
            <person name="Bowman J.P."/>
        </authorList>
    </citation>
    <scope>NUCLEOTIDE SEQUENCE [LARGE SCALE GENOMIC DNA]</scope>
    <source>
        <strain evidence="5 7">A21</strain>
        <strain evidence="4 6">A46</strain>
    </source>
</reference>
<dbReference type="Proteomes" id="UP000294063">
    <property type="component" value="Unassembled WGS sequence"/>
</dbReference>
<evidence type="ECO:0000259" key="3">
    <source>
        <dbReference type="Pfam" id="PF06958"/>
    </source>
</evidence>
<evidence type="ECO:0000256" key="2">
    <source>
        <dbReference type="SAM" id="Phobius"/>
    </source>
</evidence>
<organism evidence="4 6">
    <name type="scientific">Aliivibrio finisterrensis</name>
    <dbReference type="NCBI Taxonomy" id="511998"/>
    <lineage>
        <taxon>Bacteria</taxon>
        <taxon>Pseudomonadati</taxon>
        <taxon>Pseudomonadota</taxon>
        <taxon>Gammaproteobacteria</taxon>
        <taxon>Vibrionales</taxon>
        <taxon>Vibrionaceae</taxon>
        <taxon>Aliivibrio</taxon>
    </lineage>
</organism>
<dbReference type="AlphaFoldDB" id="A0A4Q5KL62"/>
<dbReference type="EMBL" id="SEZK01000074">
    <property type="protein sequence ID" value="RYU47079.1"/>
    <property type="molecule type" value="Genomic_DNA"/>
</dbReference>
<feature type="region of interest" description="Disordered" evidence="1">
    <location>
        <begin position="1"/>
        <end position="23"/>
    </location>
</feature>
<dbReference type="EMBL" id="SEZN01000072">
    <property type="protein sequence ID" value="RYU59192.1"/>
    <property type="molecule type" value="Genomic_DNA"/>
</dbReference>
<comment type="caution">
    <text evidence="4">The sequence shown here is derived from an EMBL/GenBank/DDBJ whole genome shotgun (WGS) entry which is preliminary data.</text>
</comment>
<accession>A0A4Q5KL62</accession>
<name>A0A4Q5KL62_9GAMM</name>
<evidence type="ECO:0000313" key="7">
    <source>
        <dbReference type="Proteomes" id="UP000294166"/>
    </source>
</evidence>
<keyword evidence="2" id="KW-1133">Transmembrane helix</keyword>
<evidence type="ECO:0000313" key="5">
    <source>
        <dbReference type="EMBL" id="RYU59192.1"/>
    </source>
</evidence>
<dbReference type="RefSeq" id="WP_130049439.1">
    <property type="nucleotide sequence ID" value="NZ_SEZK01000074.1"/>
</dbReference>
<proteinExistence type="predicted"/>
<feature type="domain" description="Pyosin/cloacin translocation" evidence="3">
    <location>
        <begin position="209"/>
        <end position="337"/>
    </location>
</feature>
<gene>
    <name evidence="5" type="ORF">ERW53_20155</name>
    <name evidence="4" type="ORF">ERW57_18845</name>
</gene>
<protein>
    <recommendedName>
        <fullName evidence="3">Pyosin/cloacin translocation domain-containing protein</fullName>
    </recommendedName>
</protein>
<dbReference type="InterPro" id="IPR016128">
    <property type="entry name" value="Pyosin/cloacin_T_dom"/>
</dbReference>
<sequence>MTTKNSIFPPNSMAHDSPNRTQPLGIEDARYQEATKDSFFPKWSIAYDAEARSGKGVTPAITDAAVTRQNSIAAETEAVKTQTANANSLASNDAISNVMKTVSELFSSGSNKCFASSIIPNADKTQSIPLREYGQVAVLTSGKSTDFKKRFSKMEPEQELKLLSGTSLVDMTLSDLGAWRITHNNEEVLPAWCLLFCASGMKAEHLINREEFNQLSDVNTELKLRLQNDESGKEDLIAFHRDGEKLPVIQAEPNPESGSKAFKATLPSGVVIEWNGVSKQGPLFHNGTERRFGSLRQEKVLPNDGKTQDIDGVSDDAVEEVIIAFPKQKFLEPLYLVLPKFKEESKITINPKNMYWPPYNPLAKEGEKELNVEYVEPINSFGLMSPEEGYEFLQNVYDDMGGKDAVGEFKNYYGLGNGVYDSYKVASGLGGLGVVAYTKNINGKDWIIIKNFRRYEQTLMKGNKWGANNPRVIKAGLGLNDLKGSARFVRFNVGIEIAVSVGINTADFILRDEATLAEFVGNSVGDIVKGMTTLASAALITAAIVPATASLLVVGSVFTVSSFIIGKQLDKVDEDSGYSKDFTKAVQELFNDNF</sequence>
<evidence type="ECO:0000313" key="4">
    <source>
        <dbReference type="EMBL" id="RYU47079.1"/>
    </source>
</evidence>
<dbReference type="Proteomes" id="UP000294166">
    <property type="component" value="Unassembled WGS sequence"/>
</dbReference>
<evidence type="ECO:0000256" key="1">
    <source>
        <dbReference type="SAM" id="MobiDB-lite"/>
    </source>
</evidence>
<dbReference type="Pfam" id="PF06958">
    <property type="entry name" value="Pyocin_S"/>
    <property type="match status" value="1"/>
</dbReference>